<comment type="subcellular location">
    <subcellularLocation>
        <location evidence="1">Membrane</location>
        <topology evidence="1">Multi-pass membrane protein</topology>
    </subcellularLocation>
</comment>
<keyword evidence="4 5" id="KW-0472">Membrane</keyword>
<evidence type="ECO:0000256" key="3">
    <source>
        <dbReference type="ARBA" id="ARBA00022989"/>
    </source>
</evidence>
<evidence type="ECO:0000313" key="8">
    <source>
        <dbReference type="Proteomes" id="UP000026249"/>
    </source>
</evidence>
<feature type="transmembrane region" description="Helical" evidence="5">
    <location>
        <begin position="72"/>
        <end position="90"/>
    </location>
</feature>
<keyword evidence="8" id="KW-1185">Reference proteome</keyword>
<protein>
    <submittedName>
        <fullName evidence="7">Membrane protein</fullName>
    </submittedName>
</protein>
<evidence type="ECO:0000256" key="4">
    <source>
        <dbReference type="ARBA" id="ARBA00023136"/>
    </source>
</evidence>
<evidence type="ECO:0000259" key="6">
    <source>
        <dbReference type="Pfam" id="PF07298"/>
    </source>
</evidence>
<dbReference type="Pfam" id="PF07298">
    <property type="entry name" value="NnrU"/>
    <property type="match status" value="1"/>
</dbReference>
<dbReference type="EMBL" id="JFKE01000005">
    <property type="protein sequence ID" value="KAJ55027.1"/>
    <property type="molecule type" value="Genomic_DNA"/>
</dbReference>
<evidence type="ECO:0000256" key="5">
    <source>
        <dbReference type="SAM" id="Phobius"/>
    </source>
</evidence>
<keyword evidence="3 5" id="KW-1133">Transmembrane helix</keyword>
<dbReference type="GO" id="GO:0016020">
    <property type="term" value="C:membrane"/>
    <property type="evidence" value="ECO:0007669"/>
    <property type="project" value="UniProtKB-SubCell"/>
</dbReference>
<comment type="caution">
    <text evidence="7">The sequence shown here is derived from an EMBL/GenBank/DDBJ whole genome shotgun (WGS) entry which is preliminary data.</text>
</comment>
<keyword evidence="2 5" id="KW-0812">Transmembrane</keyword>
<dbReference type="Proteomes" id="UP000026249">
    <property type="component" value="Unassembled WGS sequence"/>
</dbReference>
<feature type="transmembrane region" description="Helical" evidence="5">
    <location>
        <begin position="32"/>
        <end position="51"/>
    </location>
</feature>
<sequence length="182" mass="19598">MTLIVVGLILWWSAHLFKRVFPAARAKFGDPFKGIVAIAVVASIVAFVFGYREAEFIPVWTPPAWGQHANNLLMLIGIGLMGLGYTKSRLTGRLRHPMLTGMALWSVSHLLVRGDLAAILMFGGLGIWALVTMMIINATEPGWAISKNGTIAGDVRFVALSVAAFAAIAMAHSLLGPNPFPM</sequence>
<name>A0A037ZHK9_9RHOB</name>
<dbReference type="InterPro" id="IPR009915">
    <property type="entry name" value="NnrU_dom"/>
</dbReference>
<gene>
    <name evidence="7" type="ORF">ACMU_14825</name>
</gene>
<evidence type="ECO:0000256" key="1">
    <source>
        <dbReference type="ARBA" id="ARBA00004141"/>
    </source>
</evidence>
<accession>A0A037ZHK9</accession>
<dbReference type="RefSeq" id="WP_035260197.1">
    <property type="nucleotide sequence ID" value="NZ_JFKE01000005.1"/>
</dbReference>
<evidence type="ECO:0000256" key="2">
    <source>
        <dbReference type="ARBA" id="ARBA00022692"/>
    </source>
</evidence>
<proteinExistence type="predicted"/>
<dbReference type="AlphaFoldDB" id="A0A037ZHK9"/>
<evidence type="ECO:0000313" key="7">
    <source>
        <dbReference type="EMBL" id="KAJ55027.1"/>
    </source>
</evidence>
<dbReference type="OrthoDB" id="5293641at2"/>
<organism evidence="7 8">
    <name type="scientific">Actibacterium mucosum KCTC 23349</name>
    <dbReference type="NCBI Taxonomy" id="1454373"/>
    <lineage>
        <taxon>Bacteria</taxon>
        <taxon>Pseudomonadati</taxon>
        <taxon>Pseudomonadota</taxon>
        <taxon>Alphaproteobacteria</taxon>
        <taxon>Rhodobacterales</taxon>
        <taxon>Roseobacteraceae</taxon>
        <taxon>Actibacterium</taxon>
    </lineage>
</organism>
<feature type="transmembrane region" description="Helical" evidence="5">
    <location>
        <begin position="110"/>
        <end position="136"/>
    </location>
</feature>
<feature type="transmembrane region" description="Helical" evidence="5">
    <location>
        <begin position="157"/>
        <end position="175"/>
    </location>
</feature>
<reference evidence="7 8" key="1">
    <citation type="submission" date="2014-03" db="EMBL/GenBank/DDBJ databases">
        <title>Draft Genome Sequence of Actibacterium mucosum KCTC 23349, a Marine Alphaproteobacterium with Complex Ionic Requirements Isolated from Mediterranean Seawater at Malvarrosa Beach, Valencia, Spain.</title>
        <authorList>
            <person name="Arahal D.R."/>
            <person name="Shao Z."/>
            <person name="Lai Q."/>
            <person name="Pujalte M.J."/>
        </authorList>
    </citation>
    <scope>NUCLEOTIDE SEQUENCE [LARGE SCALE GENOMIC DNA]</scope>
    <source>
        <strain evidence="7 8">KCTC 23349</strain>
    </source>
</reference>
<feature type="domain" description="NnrU" evidence="6">
    <location>
        <begin position="4"/>
        <end position="176"/>
    </location>
</feature>
<dbReference type="STRING" id="1454373.ACMU_14825"/>